<evidence type="ECO:0008006" key="5">
    <source>
        <dbReference type="Google" id="ProtNLM"/>
    </source>
</evidence>
<dbReference type="Proteomes" id="UP001305521">
    <property type="component" value="Chromosome"/>
</dbReference>
<keyword evidence="2" id="KW-0732">Signal</keyword>
<feature type="signal peptide" evidence="2">
    <location>
        <begin position="1"/>
        <end position="16"/>
    </location>
</feature>
<gene>
    <name evidence="3" type="ORF">R9Z33_13365</name>
</gene>
<dbReference type="EMBL" id="CP137852">
    <property type="protein sequence ID" value="WPB83094.1"/>
    <property type="molecule type" value="Genomic_DNA"/>
</dbReference>
<organism evidence="3 4">
    <name type="scientific">Sediminicoccus rosea</name>
    <dbReference type="NCBI Taxonomy" id="1225128"/>
    <lineage>
        <taxon>Bacteria</taxon>
        <taxon>Pseudomonadati</taxon>
        <taxon>Pseudomonadota</taxon>
        <taxon>Alphaproteobacteria</taxon>
        <taxon>Acetobacterales</taxon>
        <taxon>Roseomonadaceae</taxon>
        <taxon>Sediminicoccus</taxon>
    </lineage>
</organism>
<protein>
    <recommendedName>
        <fullName evidence="5">Flagellin</fullName>
    </recommendedName>
</protein>
<evidence type="ECO:0000313" key="3">
    <source>
        <dbReference type="EMBL" id="WPB83094.1"/>
    </source>
</evidence>
<evidence type="ECO:0000256" key="2">
    <source>
        <dbReference type="SAM" id="SignalP"/>
    </source>
</evidence>
<feature type="chain" id="PRO_5045780939" description="Flagellin" evidence="2">
    <location>
        <begin position="17"/>
        <end position="322"/>
    </location>
</feature>
<feature type="region of interest" description="Disordered" evidence="1">
    <location>
        <begin position="302"/>
        <end position="322"/>
    </location>
</feature>
<evidence type="ECO:0000256" key="1">
    <source>
        <dbReference type="SAM" id="MobiDB-lite"/>
    </source>
</evidence>
<dbReference type="RefSeq" id="WP_318647076.1">
    <property type="nucleotide sequence ID" value="NZ_CP137852.1"/>
</dbReference>
<reference evidence="3 4" key="1">
    <citation type="submission" date="2023-11" db="EMBL/GenBank/DDBJ databases">
        <title>Arctic aerobic anoxygenic photoheterotroph Sediminicoccus rosea KRV36 adapts its photosynthesis to long days of polar summer.</title>
        <authorList>
            <person name="Tomasch J."/>
            <person name="Kopejtka K."/>
            <person name="Bily T."/>
            <person name="Gardiner A.T."/>
            <person name="Gardian Z."/>
            <person name="Shivaramu S."/>
            <person name="Koblizek M."/>
            <person name="Engelhardt F."/>
            <person name="Kaftan D."/>
        </authorList>
    </citation>
    <scope>NUCLEOTIDE SEQUENCE [LARGE SCALE GENOMIC DNA]</scope>
    <source>
        <strain evidence="3 4">R-30</strain>
    </source>
</reference>
<name>A0ABZ0PBV5_9PROT</name>
<evidence type="ECO:0000313" key="4">
    <source>
        <dbReference type="Proteomes" id="UP001305521"/>
    </source>
</evidence>
<proteinExistence type="predicted"/>
<accession>A0ABZ0PBV5</accession>
<sequence length="322" mass="32547">MCVTAATALTAVSAGASVGGSVFSAQGQMRAASDAAANSFAAALTNAQMQIEAARANAAAAEEAARANAEGSIAIAGLNAEAERTAALLNVNAINETAAATMRIAESNALRFDTAAAATAAAGEAEEARRRLRSQFILADQRARYGASGVTMEGSPLEVLAFSAGQEELEALTIRHNTGMRVNDLTMQGAATRLEGSLEVQQFGTRARNLLADAVLRGETGTRAARIAGLTEIDNARTGGRARMADAYASVQGMLANASAGAAGTLAAGRASATSTLISGLTQAAQTAGSYALAEMPRGTRGSARKSFHFANSRGASSGMDV</sequence>
<keyword evidence="4" id="KW-1185">Reference proteome</keyword>